<dbReference type="Proteomes" id="UP001151532">
    <property type="component" value="Chromosome 16"/>
</dbReference>
<keyword evidence="2" id="KW-1185">Reference proteome</keyword>
<sequence length="56" mass="6782">MKNIFYVLIIAFAIHLCRQRRNLHIIFSRKDKVLPKKRFNLIFISSMTELFMSLLL</sequence>
<protein>
    <submittedName>
        <fullName evidence="1">Uncharacterized protein</fullName>
    </submittedName>
</protein>
<dbReference type="AlphaFoldDB" id="A0A9Q0VXF7"/>
<organism evidence="1 2">
    <name type="scientific">Salix purpurea</name>
    <name type="common">Purple osier willow</name>
    <dbReference type="NCBI Taxonomy" id="77065"/>
    <lineage>
        <taxon>Eukaryota</taxon>
        <taxon>Viridiplantae</taxon>
        <taxon>Streptophyta</taxon>
        <taxon>Embryophyta</taxon>
        <taxon>Tracheophyta</taxon>
        <taxon>Spermatophyta</taxon>
        <taxon>Magnoliopsida</taxon>
        <taxon>eudicotyledons</taxon>
        <taxon>Gunneridae</taxon>
        <taxon>Pentapetalae</taxon>
        <taxon>rosids</taxon>
        <taxon>fabids</taxon>
        <taxon>Malpighiales</taxon>
        <taxon>Salicaceae</taxon>
        <taxon>Saliceae</taxon>
        <taxon>Salix</taxon>
    </lineage>
</organism>
<evidence type="ECO:0000313" key="1">
    <source>
        <dbReference type="EMBL" id="KAJ6756587.1"/>
    </source>
</evidence>
<accession>A0A9Q0VXF7</accession>
<name>A0A9Q0VXF7_SALPP</name>
<proteinExistence type="predicted"/>
<comment type="caution">
    <text evidence="1">The sequence shown here is derived from an EMBL/GenBank/DDBJ whole genome shotgun (WGS) entry which is preliminary data.</text>
</comment>
<reference evidence="1" key="2">
    <citation type="journal article" date="2023" name="Int. J. Mol. Sci.">
        <title>De Novo Assembly and Annotation of 11 Diverse Shrub Willow (Salix) Genomes Reveals Novel Gene Organization in Sex-Linked Regions.</title>
        <authorList>
            <person name="Hyden B."/>
            <person name="Feng K."/>
            <person name="Yates T.B."/>
            <person name="Jawdy S."/>
            <person name="Cereghino C."/>
            <person name="Smart L.B."/>
            <person name="Muchero W."/>
        </authorList>
    </citation>
    <scope>NUCLEOTIDE SEQUENCE</scope>
    <source>
        <tissue evidence="1">Shoot tip</tissue>
    </source>
</reference>
<reference evidence="1" key="1">
    <citation type="submission" date="2022-11" db="EMBL/GenBank/DDBJ databases">
        <authorList>
            <person name="Hyden B.L."/>
            <person name="Feng K."/>
            <person name="Yates T."/>
            <person name="Jawdy S."/>
            <person name="Smart L.B."/>
            <person name="Muchero W."/>
        </authorList>
    </citation>
    <scope>NUCLEOTIDE SEQUENCE</scope>
    <source>
        <tissue evidence="1">Shoot tip</tissue>
    </source>
</reference>
<evidence type="ECO:0000313" key="2">
    <source>
        <dbReference type="Proteomes" id="UP001151532"/>
    </source>
</evidence>
<dbReference type="EMBL" id="JAPFFK010000007">
    <property type="protein sequence ID" value="KAJ6756587.1"/>
    <property type="molecule type" value="Genomic_DNA"/>
</dbReference>
<gene>
    <name evidence="1" type="ORF">OIU79_028889</name>
</gene>